<evidence type="ECO:0000256" key="5">
    <source>
        <dbReference type="SAM" id="Phobius"/>
    </source>
</evidence>
<dbReference type="PROSITE" id="PS50892">
    <property type="entry name" value="V_SNARE"/>
    <property type="match status" value="1"/>
</dbReference>
<evidence type="ECO:0000256" key="4">
    <source>
        <dbReference type="SAM" id="MobiDB-lite"/>
    </source>
</evidence>
<dbReference type="Proteomes" id="UP000829720">
    <property type="component" value="Unassembled WGS sequence"/>
</dbReference>
<dbReference type="GO" id="GO:0016020">
    <property type="term" value="C:membrane"/>
    <property type="evidence" value="ECO:0007669"/>
    <property type="project" value="InterPro"/>
</dbReference>
<keyword evidence="8" id="KW-1185">Reference proteome</keyword>
<accession>A0A8T3E9X1</accession>
<keyword evidence="5" id="KW-0812">Transmembrane</keyword>
<evidence type="ECO:0000313" key="7">
    <source>
        <dbReference type="EMBL" id="KAI1905114.1"/>
    </source>
</evidence>
<dbReference type="InterPro" id="IPR001388">
    <property type="entry name" value="Synaptobrevin-like"/>
</dbReference>
<organism evidence="7 8">
    <name type="scientific">Albula goreensis</name>
    <dbReference type="NCBI Taxonomy" id="1534307"/>
    <lineage>
        <taxon>Eukaryota</taxon>
        <taxon>Metazoa</taxon>
        <taxon>Chordata</taxon>
        <taxon>Craniata</taxon>
        <taxon>Vertebrata</taxon>
        <taxon>Euteleostomi</taxon>
        <taxon>Actinopterygii</taxon>
        <taxon>Neopterygii</taxon>
        <taxon>Teleostei</taxon>
        <taxon>Albuliformes</taxon>
        <taxon>Albulidae</taxon>
        <taxon>Albula</taxon>
    </lineage>
</organism>
<dbReference type="GO" id="GO:0012505">
    <property type="term" value="C:endomembrane system"/>
    <property type="evidence" value="ECO:0007669"/>
    <property type="project" value="UniProtKB-SubCell"/>
</dbReference>
<evidence type="ECO:0000256" key="2">
    <source>
        <dbReference type="ARBA" id="ARBA00046280"/>
    </source>
</evidence>
<dbReference type="OrthoDB" id="190375at2759"/>
<dbReference type="GO" id="GO:0016192">
    <property type="term" value="P:vesicle-mediated transport"/>
    <property type="evidence" value="ECO:0007669"/>
    <property type="project" value="InterPro"/>
</dbReference>
<sequence>MESNRLQQAQEAVEEVKVIMQDNLNKAEDRGEKLKDLEVRADLIRQKSMKFQKTAVKVKQRKRCENIRMKVLLVAVAVVLLLAVVIIAALASKSTDSPDVKETSQEGAITTVAQTS</sequence>
<comment type="caution">
    <text evidence="7">The sequence shown here is derived from an EMBL/GenBank/DDBJ whole genome shotgun (WGS) entry which is preliminary data.</text>
</comment>
<feature type="region of interest" description="Disordered" evidence="4">
    <location>
        <begin position="94"/>
        <end position="116"/>
    </location>
</feature>
<dbReference type="InterPro" id="IPR016444">
    <property type="entry name" value="Synaptobrevin/VAMP"/>
</dbReference>
<keyword evidence="5" id="KW-1133">Transmembrane helix</keyword>
<proteinExistence type="inferred from homology"/>
<dbReference type="Gene3D" id="1.20.5.110">
    <property type="match status" value="1"/>
</dbReference>
<dbReference type="AlphaFoldDB" id="A0A8T3E9X1"/>
<evidence type="ECO:0000259" key="6">
    <source>
        <dbReference type="PROSITE" id="PS50892"/>
    </source>
</evidence>
<comment type="similarity">
    <text evidence="1">Belongs to the synaptobrevin family.</text>
</comment>
<feature type="compositionally biased region" description="Polar residues" evidence="4">
    <location>
        <begin position="105"/>
        <end position="116"/>
    </location>
</feature>
<protein>
    <recommendedName>
        <fullName evidence="6">V-SNARE coiled-coil homology domain-containing protein</fullName>
    </recommendedName>
</protein>
<evidence type="ECO:0000256" key="3">
    <source>
        <dbReference type="PROSITE-ProRule" id="PRU00290"/>
    </source>
</evidence>
<evidence type="ECO:0000313" key="8">
    <source>
        <dbReference type="Proteomes" id="UP000829720"/>
    </source>
</evidence>
<dbReference type="PRINTS" id="PR00219">
    <property type="entry name" value="SYNAPTOBREVN"/>
</dbReference>
<name>A0A8T3E9X1_9TELE</name>
<evidence type="ECO:0000256" key="1">
    <source>
        <dbReference type="ARBA" id="ARBA00008025"/>
    </source>
</evidence>
<dbReference type="InterPro" id="IPR042855">
    <property type="entry name" value="V_SNARE_CC"/>
</dbReference>
<keyword evidence="3" id="KW-0175">Coiled coil</keyword>
<dbReference type="EMBL" id="JAERUA010000001">
    <property type="protein sequence ID" value="KAI1905114.1"/>
    <property type="molecule type" value="Genomic_DNA"/>
</dbReference>
<dbReference type="PANTHER" id="PTHR45701">
    <property type="entry name" value="SYNAPTOBREVIN FAMILY MEMBER"/>
    <property type="match status" value="1"/>
</dbReference>
<dbReference type="Pfam" id="PF00957">
    <property type="entry name" value="Synaptobrevin"/>
    <property type="match status" value="1"/>
</dbReference>
<keyword evidence="5" id="KW-0472">Membrane</keyword>
<comment type="subcellular location">
    <subcellularLocation>
        <location evidence="2">Endomembrane system</location>
        <topology evidence="2">Single-pass type IV membrane protein</topology>
    </subcellularLocation>
</comment>
<gene>
    <name evidence="7" type="ORF">AGOR_G00012590</name>
</gene>
<reference evidence="7" key="1">
    <citation type="submission" date="2021-01" db="EMBL/GenBank/DDBJ databases">
        <authorList>
            <person name="Zahm M."/>
            <person name="Roques C."/>
            <person name="Cabau C."/>
            <person name="Klopp C."/>
            <person name="Donnadieu C."/>
            <person name="Jouanno E."/>
            <person name="Lampietro C."/>
            <person name="Louis A."/>
            <person name="Herpin A."/>
            <person name="Echchiki A."/>
            <person name="Berthelot C."/>
            <person name="Parey E."/>
            <person name="Roest-Crollius H."/>
            <person name="Braasch I."/>
            <person name="Postlethwait J."/>
            <person name="Bobe J."/>
            <person name="Montfort J."/>
            <person name="Bouchez O."/>
            <person name="Begum T."/>
            <person name="Mejri S."/>
            <person name="Adams A."/>
            <person name="Chen W.-J."/>
            <person name="Guiguen Y."/>
        </authorList>
    </citation>
    <scope>NUCLEOTIDE SEQUENCE</scope>
    <source>
        <tissue evidence="7">Blood</tissue>
    </source>
</reference>
<feature type="domain" description="V-SNARE coiled-coil homology" evidence="6">
    <location>
        <begin position="5"/>
        <end position="65"/>
    </location>
</feature>
<dbReference type="SUPFAM" id="SSF58038">
    <property type="entry name" value="SNARE fusion complex"/>
    <property type="match status" value="1"/>
</dbReference>
<feature type="transmembrane region" description="Helical" evidence="5">
    <location>
        <begin position="71"/>
        <end position="91"/>
    </location>
</feature>